<comment type="caution">
    <text evidence="1">The sequence shown here is derived from an EMBL/GenBank/DDBJ whole genome shotgun (WGS) entry which is preliminary data.</text>
</comment>
<reference evidence="1 2" key="1">
    <citation type="submission" date="2021-03" db="EMBL/GenBank/DDBJ databases">
        <title>Genomic Encyclopedia of Type Strains, Phase IV (KMG-IV): sequencing the most valuable type-strain genomes for metagenomic binning, comparative biology and taxonomic classification.</title>
        <authorList>
            <person name="Goeker M."/>
        </authorList>
    </citation>
    <scope>NUCLEOTIDE SEQUENCE [LARGE SCALE GENOMIC DNA]</scope>
    <source>
        <strain evidence="1 2">DSM 21292</strain>
    </source>
</reference>
<accession>A0ABS4S3J6</accession>
<dbReference type="EMBL" id="JAGIKV010000049">
    <property type="protein sequence ID" value="MBP2249693.1"/>
    <property type="molecule type" value="Genomic_DNA"/>
</dbReference>
<name>A0ABS4S3J6_PAEXY</name>
<evidence type="ECO:0008006" key="3">
    <source>
        <dbReference type="Google" id="ProtNLM"/>
    </source>
</evidence>
<organism evidence="1 2">
    <name type="scientific">Paenibacillus xylanexedens</name>
    <dbReference type="NCBI Taxonomy" id="528191"/>
    <lineage>
        <taxon>Bacteria</taxon>
        <taxon>Bacillati</taxon>
        <taxon>Bacillota</taxon>
        <taxon>Bacilli</taxon>
        <taxon>Bacillales</taxon>
        <taxon>Paenibacillaceae</taxon>
        <taxon>Paenibacillus</taxon>
    </lineage>
</organism>
<evidence type="ECO:0000313" key="1">
    <source>
        <dbReference type="EMBL" id="MBP2249693.1"/>
    </source>
</evidence>
<protein>
    <recommendedName>
        <fullName evidence="3">Transposase</fullName>
    </recommendedName>
</protein>
<dbReference type="Proteomes" id="UP000810207">
    <property type="component" value="Unassembled WGS sequence"/>
</dbReference>
<evidence type="ECO:0000313" key="2">
    <source>
        <dbReference type="Proteomes" id="UP000810207"/>
    </source>
</evidence>
<gene>
    <name evidence="1" type="ORF">J2Z28_006395</name>
</gene>
<proteinExistence type="predicted"/>
<keyword evidence="2" id="KW-1185">Reference proteome</keyword>
<sequence>MYVYMNLVSQAMTIVQDIEIRRSLSQYTPEYTDCQALISLSCIIYRLGFQVFLRKLNISLSQAMGYVM</sequence>